<organism evidence="2 3">
    <name type="scientific">Eiseniibacteriota bacterium</name>
    <dbReference type="NCBI Taxonomy" id="2212470"/>
    <lineage>
        <taxon>Bacteria</taxon>
        <taxon>Candidatus Eiseniibacteriota</taxon>
    </lineage>
</organism>
<name>A0A956RQ16_UNCEI</name>
<feature type="region of interest" description="Disordered" evidence="1">
    <location>
        <begin position="813"/>
        <end position="848"/>
    </location>
</feature>
<dbReference type="Pfam" id="PF13692">
    <property type="entry name" value="Glyco_trans_1_4"/>
    <property type="match status" value="1"/>
</dbReference>
<evidence type="ECO:0000256" key="1">
    <source>
        <dbReference type="SAM" id="MobiDB-lite"/>
    </source>
</evidence>
<reference evidence="2" key="1">
    <citation type="submission" date="2020-04" db="EMBL/GenBank/DDBJ databases">
        <authorList>
            <person name="Zhang T."/>
        </authorList>
    </citation>
    <scope>NUCLEOTIDE SEQUENCE</scope>
    <source>
        <strain evidence="2">HKST-UBA01</strain>
    </source>
</reference>
<feature type="compositionally biased region" description="Pro residues" evidence="1">
    <location>
        <begin position="838"/>
        <end position="848"/>
    </location>
</feature>
<feature type="compositionally biased region" description="Pro residues" evidence="1">
    <location>
        <begin position="817"/>
        <end position="828"/>
    </location>
</feature>
<evidence type="ECO:0000313" key="2">
    <source>
        <dbReference type="EMBL" id="MCA9728773.1"/>
    </source>
</evidence>
<evidence type="ECO:0000313" key="3">
    <source>
        <dbReference type="Proteomes" id="UP000697710"/>
    </source>
</evidence>
<dbReference type="EMBL" id="JAGQHR010000472">
    <property type="protein sequence ID" value="MCA9728773.1"/>
    <property type="molecule type" value="Genomic_DNA"/>
</dbReference>
<dbReference type="AlphaFoldDB" id="A0A956RQ16"/>
<sequence length="922" mass="104589">MTVDALTDAFDVVVMLTWSDWKTEPRSNRYHYATRFSGSLPVLFVQPRFMDPEVDRTLEANLMVEGSGIDGLDICHYDQDADRDSADEFVALLRARGHHRPLVWIYNPRDFGPLLAAFREAGNGFFVYHATENYFTHSESAAGLEQQKIRDLVTKLCSDVDVIIGVSESVSAAYRSHIEFDGVVATVENGCDAAFAAQRIGTRTWQSPPRPVAIYQGGINPRLDFALLRQLAIDMPDWDFRFCGRQAEAQPDWDALASLPNVQYLGELDPAALGDRLFDAVVGLIPFVQDPWIRESLPLKAFEYLSYGLPVVTVPIDSLRNHPDAFVEARTAPEFAAAMRAAAEQRAAPARIDERLSLAAENSYDSRFHEVVKIITDARAGLSEKREPLNVVMLYDERWTHISTIQEHLDSFRKYSRNEFHYLPATGKWAVSDDDLDRAFDLSLFDVVIVHYSLRVSLEDYFSEGIARQVERHRGLKILFIQDEYERTETSRRWMERLQFHVVYTCVPEDGRAAIYPPYRFPGTEFRSTLTGYVPETGDLDRFAMPLDQRALHIGYRGRILPFVYGRLGNEKYRIGVEVKRLAMERGMHVDIEVDDSKRIYGDGWYRFLGSARATLGTESGSSIFDFTGEVAEAIAREESRSPGITFEEMQERVLDRFESPVRMNQVSPKIFEAIRLRTALILFEGEYSGVVQPDVHFIPLRKDFGNIEEVFRKLEDLEYLSGLTERAYQDVIESDRYSYQRFVEEFDADLEQRHRGQRRVEIVSVPAFARKPDGSFVTVLARDPAGFVLANRVLGGVLQREQVMEQVRDVLASPDPSAPPAPAPAPVPFADITVAPDLPPHTAPEPAPKPRLVVRVARFGWHLLPAGMRTRMVVRARGLLDRHVAGSQTTSLDYRIARRVFRALPARLRARLVQIFGSQGG</sequence>
<proteinExistence type="predicted"/>
<accession>A0A956RQ16</accession>
<protein>
    <recommendedName>
        <fullName evidence="4">Glycosyltransferase</fullName>
    </recommendedName>
</protein>
<reference evidence="2" key="2">
    <citation type="journal article" date="2021" name="Microbiome">
        <title>Successional dynamics and alternative stable states in a saline activated sludge microbial community over 9 years.</title>
        <authorList>
            <person name="Wang Y."/>
            <person name="Ye J."/>
            <person name="Ju F."/>
            <person name="Liu L."/>
            <person name="Boyd J.A."/>
            <person name="Deng Y."/>
            <person name="Parks D.H."/>
            <person name="Jiang X."/>
            <person name="Yin X."/>
            <person name="Woodcroft B.J."/>
            <person name="Tyson G.W."/>
            <person name="Hugenholtz P."/>
            <person name="Polz M.F."/>
            <person name="Zhang T."/>
        </authorList>
    </citation>
    <scope>NUCLEOTIDE SEQUENCE</scope>
    <source>
        <strain evidence="2">HKST-UBA01</strain>
    </source>
</reference>
<dbReference type="Proteomes" id="UP000697710">
    <property type="component" value="Unassembled WGS sequence"/>
</dbReference>
<dbReference type="SUPFAM" id="SSF53756">
    <property type="entry name" value="UDP-Glycosyltransferase/glycogen phosphorylase"/>
    <property type="match status" value="1"/>
</dbReference>
<evidence type="ECO:0008006" key="4">
    <source>
        <dbReference type="Google" id="ProtNLM"/>
    </source>
</evidence>
<gene>
    <name evidence="2" type="ORF">KC729_13870</name>
</gene>
<dbReference type="Gene3D" id="3.40.50.2000">
    <property type="entry name" value="Glycogen Phosphorylase B"/>
    <property type="match status" value="1"/>
</dbReference>
<comment type="caution">
    <text evidence="2">The sequence shown here is derived from an EMBL/GenBank/DDBJ whole genome shotgun (WGS) entry which is preliminary data.</text>
</comment>